<feature type="region of interest" description="Disordered" evidence="3">
    <location>
        <begin position="1202"/>
        <end position="1243"/>
    </location>
</feature>
<dbReference type="PROSITE" id="PS51898">
    <property type="entry name" value="TYR_RECOMBINASE"/>
    <property type="match status" value="1"/>
</dbReference>
<keyword evidence="2" id="KW-0233">DNA recombination</keyword>
<evidence type="ECO:0000313" key="8">
    <source>
        <dbReference type="Proteomes" id="UP001176961"/>
    </source>
</evidence>
<evidence type="ECO:0000259" key="6">
    <source>
        <dbReference type="PROSITE" id="PS51900"/>
    </source>
</evidence>
<evidence type="ECO:0008006" key="9">
    <source>
        <dbReference type="Google" id="ProtNLM"/>
    </source>
</evidence>
<evidence type="ECO:0000256" key="2">
    <source>
        <dbReference type="ARBA" id="ARBA00023172"/>
    </source>
</evidence>
<dbReference type="InterPro" id="IPR043128">
    <property type="entry name" value="Rev_trsase/Diguanyl_cyclase"/>
</dbReference>
<feature type="domain" description="Reverse transcriptase" evidence="4">
    <location>
        <begin position="382"/>
        <end position="604"/>
    </location>
</feature>
<dbReference type="Gene3D" id="1.10.443.10">
    <property type="entry name" value="Intergrase catalytic core"/>
    <property type="match status" value="1"/>
</dbReference>
<sequence length="1243" mass="140310">MSRSRSRSSDRERSRHSRSSSTSSSESSGRSSSRSPSPDPPEEGELDRQGPVPGLDYQSPLLGLPRIPRRDEFASAQEEIPAPPAVPQRTQRIRISLTEEARRRFDQVAAGMQMSSSERIAILKDVPLVSSPFAEVAMLDDQLREVERSIQLREADLRGLNETLINTINIIELVRKLGADGAGTEFHPSVIGYFDIATTLLSASLRDIIVFRRERVLRSLGLDPYKAMPSYRRLPLAGTTVVHRMSQAVHPELFGRELRDELAAGESALLKSVQKLRAQRSRRRDRPDTRKRRSVFFVSLYPPNSKKLVLAKISSDRIAGRLADFAQNWGKVTTDPHVLAAVKGYSLPFMAKPRTRLPSDWMAAQHSPPSIDPALSELLTKGVICKAARNTHVWLSNMFGVPKRDGSTRPVINLRFLNKYLWIPHFKMEGLHLVADVVYRGDYCVKIDMSDAYFAVNIEERSRPYLAFRWKKDIYYFTCLPFGLATAPYIYTKLMRVVAQHLRSKGIRLIMYLDDWAIFVGSRQKCIRYTRYALKVFARLGLRVKSVLTPGQKLHSLGMDIDTVAMRFALPSDKIACIQDEARSLAAQEKVKARDLSQFLGRINFAAVASPLAMHMARILQHDLAVVVNPHDDSTYEAFLTLFSPDVIITTDASKSGWGAICCGQKTGGRWSSEEAEAHINTLELRAAYFGLLSFARDWHDVDILMEVDNTAAIAYIKRQGGTTNIAMTLIAREMSKWAIERNIRLSATYRPGTLNSLADRESRVFHHENSEWSLDADMAKTLFRTFGSTESRCFRSELVGDLRIRFSAIQPHRCGNTKSGRRRSNPPSRNSPLENSALVPHSTETCKVSTMVPCVRSPNHHRHSGEIAPPHCSKELPPLSLEHLSQMWSASGLQRHAVDLLMASWAPNTHKQYESALKKWNSYLKHSAVSPQTATPTLVCNFLAEQLSSGLTYATVASYKAAVCTVSDLCYGFNWSSDLTISRLMKGGFRSKPPRPRYTSTWSVDEVLRYIHKLGSNETLSLKDLTLKLTTLLALCSPKRVSEIASLSLEAMHKQPNRWTFFLDYRNKTRRAGPPQTAVYESYFADKTLCPISTLSEYIERTTVLRRGEQQLLLSYMYPHKRISSATVARWIRIFLDQAGVDTTYYKAHSTRSASTSKAQLMGATLPTIMRAACWASGSTTFQKFYHREISEPSFQEMILRRSHTQPSTSRAENASTSSVRDKTQDRLRAKKLFKNEKRKEK</sequence>
<reference evidence="7" key="1">
    <citation type="submission" date="2023-07" db="EMBL/GenBank/DDBJ databases">
        <authorList>
            <consortium name="CYATHOMIX"/>
        </authorList>
    </citation>
    <scope>NUCLEOTIDE SEQUENCE</scope>
    <source>
        <strain evidence="7">N/A</strain>
    </source>
</reference>
<dbReference type="Gene3D" id="1.10.150.130">
    <property type="match status" value="1"/>
</dbReference>
<dbReference type="InterPro" id="IPR010998">
    <property type="entry name" value="Integrase_recombinase_N"/>
</dbReference>
<protein>
    <recommendedName>
        <fullName evidence="9">Reverse transcriptase domain-containing protein</fullName>
    </recommendedName>
</protein>
<dbReference type="GO" id="GO:0006310">
    <property type="term" value="P:DNA recombination"/>
    <property type="evidence" value="ECO:0007669"/>
    <property type="project" value="UniProtKB-KW"/>
</dbReference>
<dbReference type="PROSITE" id="PS51900">
    <property type="entry name" value="CB"/>
    <property type="match status" value="1"/>
</dbReference>
<feature type="compositionally biased region" description="Polar residues" evidence="3">
    <location>
        <begin position="1206"/>
        <end position="1220"/>
    </location>
</feature>
<evidence type="ECO:0000259" key="5">
    <source>
        <dbReference type="PROSITE" id="PS51898"/>
    </source>
</evidence>
<dbReference type="InterPro" id="IPR013762">
    <property type="entry name" value="Integrase-like_cat_sf"/>
</dbReference>
<feature type="compositionally biased region" description="Basic and acidic residues" evidence="3">
    <location>
        <begin position="1221"/>
        <end position="1243"/>
    </location>
</feature>
<dbReference type="SUPFAM" id="SSF56349">
    <property type="entry name" value="DNA breaking-rejoining enzymes"/>
    <property type="match status" value="1"/>
</dbReference>
<dbReference type="CDD" id="cd09275">
    <property type="entry name" value="RNase_HI_RT_DIRS1"/>
    <property type="match status" value="1"/>
</dbReference>
<feature type="region of interest" description="Disordered" evidence="3">
    <location>
        <begin position="1"/>
        <end position="63"/>
    </location>
</feature>
<dbReference type="InterPro" id="IPR002104">
    <property type="entry name" value="Integrase_catalytic"/>
</dbReference>
<dbReference type="InterPro" id="IPR052055">
    <property type="entry name" value="Hepadnavirus_pol/RT"/>
</dbReference>
<dbReference type="GO" id="GO:0015074">
    <property type="term" value="P:DNA integration"/>
    <property type="evidence" value="ECO:0007669"/>
    <property type="project" value="InterPro"/>
</dbReference>
<dbReference type="InterPro" id="IPR000477">
    <property type="entry name" value="RT_dom"/>
</dbReference>
<dbReference type="EMBL" id="CATQJL010000316">
    <property type="protein sequence ID" value="CAJ0606788.1"/>
    <property type="molecule type" value="Genomic_DNA"/>
</dbReference>
<dbReference type="GO" id="GO:0003677">
    <property type="term" value="F:DNA binding"/>
    <property type="evidence" value="ECO:0007669"/>
    <property type="project" value="UniProtKB-KW"/>
</dbReference>
<dbReference type="InterPro" id="IPR011010">
    <property type="entry name" value="DNA_brk_join_enz"/>
</dbReference>
<feature type="domain" description="Tyr recombinase" evidence="5">
    <location>
        <begin position="998"/>
        <end position="1201"/>
    </location>
</feature>
<dbReference type="Pfam" id="PF00078">
    <property type="entry name" value="RVT_1"/>
    <property type="match status" value="1"/>
</dbReference>
<dbReference type="CDD" id="cd03714">
    <property type="entry name" value="RT_DIRS1"/>
    <property type="match status" value="1"/>
</dbReference>
<evidence type="ECO:0000313" key="7">
    <source>
        <dbReference type="EMBL" id="CAJ0606788.1"/>
    </source>
</evidence>
<evidence type="ECO:0000259" key="4">
    <source>
        <dbReference type="PROSITE" id="PS50878"/>
    </source>
</evidence>
<keyword evidence="8" id="KW-1185">Reference proteome</keyword>
<gene>
    <name evidence="7" type="ORF">CYNAS_LOCUS18771</name>
</gene>
<dbReference type="Gene3D" id="3.30.70.270">
    <property type="match status" value="1"/>
</dbReference>
<name>A0AA36HB54_CYLNA</name>
<evidence type="ECO:0000256" key="1">
    <source>
        <dbReference type="ARBA" id="ARBA00023125"/>
    </source>
</evidence>
<dbReference type="PROSITE" id="PS50878">
    <property type="entry name" value="RT_POL"/>
    <property type="match status" value="1"/>
</dbReference>
<dbReference type="Proteomes" id="UP001176961">
    <property type="component" value="Unassembled WGS sequence"/>
</dbReference>
<dbReference type="SUPFAM" id="SSF56672">
    <property type="entry name" value="DNA/RNA polymerases"/>
    <property type="match status" value="1"/>
</dbReference>
<accession>A0AA36HB54</accession>
<evidence type="ECO:0000256" key="3">
    <source>
        <dbReference type="SAM" id="MobiDB-lite"/>
    </source>
</evidence>
<organism evidence="7 8">
    <name type="scientific">Cylicocyclus nassatus</name>
    <name type="common">Nematode worm</name>
    <dbReference type="NCBI Taxonomy" id="53992"/>
    <lineage>
        <taxon>Eukaryota</taxon>
        <taxon>Metazoa</taxon>
        <taxon>Ecdysozoa</taxon>
        <taxon>Nematoda</taxon>
        <taxon>Chromadorea</taxon>
        <taxon>Rhabditida</taxon>
        <taxon>Rhabditina</taxon>
        <taxon>Rhabditomorpha</taxon>
        <taxon>Strongyloidea</taxon>
        <taxon>Strongylidae</taxon>
        <taxon>Cylicocyclus</taxon>
    </lineage>
</organism>
<feature type="domain" description="Core-binding (CB)" evidence="6">
    <location>
        <begin position="875"/>
        <end position="972"/>
    </location>
</feature>
<comment type="caution">
    <text evidence="7">The sequence shown here is derived from an EMBL/GenBank/DDBJ whole genome shotgun (WGS) entry which is preliminary data.</text>
</comment>
<proteinExistence type="predicted"/>
<dbReference type="InterPro" id="IPR044068">
    <property type="entry name" value="CB"/>
</dbReference>
<dbReference type="PANTHER" id="PTHR33050">
    <property type="entry name" value="REVERSE TRANSCRIPTASE DOMAIN-CONTAINING PROTEIN"/>
    <property type="match status" value="1"/>
</dbReference>
<dbReference type="Gene3D" id="3.10.10.10">
    <property type="entry name" value="HIV Type 1 Reverse Transcriptase, subunit A, domain 1"/>
    <property type="match status" value="1"/>
</dbReference>
<dbReference type="InterPro" id="IPR043502">
    <property type="entry name" value="DNA/RNA_pol_sf"/>
</dbReference>
<dbReference type="AlphaFoldDB" id="A0AA36HB54"/>
<dbReference type="PANTHER" id="PTHR33050:SF7">
    <property type="entry name" value="RIBONUCLEASE H"/>
    <property type="match status" value="1"/>
</dbReference>
<feature type="compositionally biased region" description="Low complexity" evidence="3">
    <location>
        <begin position="19"/>
        <end position="36"/>
    </location>
</feature>
<keyword evidence="1" id="KW-0238">DNA-binding</keyword>
<feature type="region of interest" description="Disordered" evidence="3">
    <location>
        <begin position="814"/>
        <end position="839"/>
    </location>
</feature>